<protein>
    <submittedName>
        <fullName evidence="4">Glutaryl-7-ACA acylase</fullName>
    </submittedName>
</protein>
<dbReference type="InterPro" id="IPR008979">
    <property type="entry name" value="Galactose-bd-like_sf"/>
</dbReference>
<name>A0A0N9UJQ1_SPHMC</name>
<reference evidence="4 5" key="1">
    <citation type="journal article" date="2015" name="Genome Announc.">
        <title>Complete Genome Sequence of Polypropylene Glycol- and Polyethylene Glycol-Degrading Sphingopyxis macrogoltabida Strain EY-1.</title>
        <authorList>
            <person name="Ohtsubo Y."/>
            <person name="Nagata Y."/>
            <person name="Numata M."/>
            <person name="Tsuchikane K."/>
            <person name="Hosoyama A."/>
            <person name="Yamazoe A."/>
            <person name="Tsuda M."/>
            <person name="Fujita N."/>
            <person name="Kawai F."/>
        </authorList>
    </citation>
    <scope>NUCLEOTIDE SEQUENCE [LARGE SCALE GENOMIC DNA]</scope>
    <source>
        <strain evidence="4 5">EY-1</strain>
    </source>
</reference>
<dbReference type="SUPFAM" id="SSF49785">
    <property type="entry name" value="Galactose-binding domain-like"/>
    <property type="match status" value="1"/>
</dbReference>
<organism evidence="4 5">
    <name type="scientific">Sphingopyxis macrogoltabida</name>
    <name type="common">Sphingomonas macrogoltabidus</name>
    <dbReference type="NCBI Taxonomy" id="33050"/>
    <lineage>
        <taxon>Bacteria</taxon>
        <taxon>Pseudomonadati</taxon>
        <taxon>Pseudomonadota</taxon>
        <taxon>Alphaproteobacteria</taxon>
        <taxon>Sphingomonadales</taxon>
        <taxon>Sphingomonadaceae</taxon>
        <taxon>Sphingopyxis</taxon>
    </lineage>
</organism>
<sequence length="648" mass="71631">MKSLLVVLTLAAVLPLPVMLQAAGAEPIVRPGGDIPGDYSPLPADADYERREMMIPMRDGVKLYTVILVPKGAKDAPIVLNRTPYNATARVLRTTSPVMVDAVPFEDREFAKAGYIRVWQDIRGKYKSEGDYVVTRPMVGPLNDTGVDNGTDAYDTIDWLVNKANLPESNGRVGIIGSSYEGTTVVQALIKPHPAVKVAAPESPLVDAWTGDDWFHNGAFRQVMADYIAQQTGDRSIAKAASRGGYDDYDNFRAAGSAGDWGKARGYDRLPFWRRLQEHPAYDAVWQGLALDKLLAANPSDVPTLWVQPLWDQDDIYGAIRSWEVLKAKGKMGNNHLLLGPWSHSQVNRNDVGRNLGPLQWSSNTITQYWRDMILPFFNEHLQGGPPANIPAVTAYNTGEDRWERLSNWPLACETGCPAPLTPIYLGANGGLGFQTGAAGGDAYVADPAKPVPHYPRPVNFDDGSWQSWLTSDQRSFDGRPDVMTYQTEVLTEAVRVSGTPIADIFARTTGTDGDFVVKVIDVYPATNSSEPKMGGYQLAIALEIFRGRYRESFEHPSAIPAGKVQQYKFRLPTVNHVFKPGHRIMVQVQSSLFPYYDRNPQTYVPNIFHAKPSDYRPATVTIERGGKTPSRVWLPVVPLDQSTAMAR</sequence>
<dbReference type="OrthoDB" id="9806163at2"/>
<feature type="domain" description="Xaa-Pro dipeptidyl-peptidase C-terminal" evidence="3">
    <location>
        <begin position="375"/>
        <end position="634"/>
    </location>
</feature>
<dbReference type="InterPro" id="IPR029058">
    <property type="entry name" value="AB_hydrolase_fold"/>
</dbReference>
<dbReference type="KEGG" id="smag:AN936_03290"/>
<dbReference type="EMBL" id="CP012700">
    <property type="protein sequence ID" value="ALH79424.1"/>
    <property type="molecule type" value="Genomic_DNA"/>
</dbReference>
<feature type="chain" id="PRO_5006038957" evidence="2">
    <location>
        <begin position="23"/>
        <end position="648"/>
    </location>
</feature>
<proteinExistence type="predicted"/>
<evidence type="ECO:0000313" key="5">
    <source>
        <dbReference type="Proteomes" id="UP000058074"/>
    </source>
</evidence>
<dbReference type="GO" id="GO:0008239">
    <property type="term" value="F:dipeptidyl-peptidase activity"/>
    <property type="evidence" value="ECO:0007669"/>
    <property type="project" value="InterPro"/>
</dbReference>
<feature type="signal peptide" evidence="2">
    <location>
        <begin position="1"/>
        <end position="22"/>
    </location>
</feature>
<evidence type="ECO:0000259" key="3">
    <source>
        <dbReference type="SMART" id="SM00939"/>
    </source>
</evidence>
<dbReference type="NCBIfam" id="TIGR00976">
    <property type="entry name" value="CocE_NonD"/>
    <property type="match status" value="1"/>
</dbReference>
<dbReference type="InterPro" id="IPR013736">
    <property type="entry name" value="Xaa-Pro_dipept_C"/>
</dbReference>
<dbReference type="InterPro" id="IPR005674">
    <property type="entry name" value="CocE/Ser_esterase"/>
</dbReference>
<evidence type="ECO:0000256" key="2">
    <source>
        <dbReference type="SAM" id="SignalP"/>
    </source>
</evidence>
<dbReference type="Gene3D" id="2.60.120.260">
    <property type="entry name" value="Galactose-binding domain-like"/>
    <property type="match status" value="1"/>
</dbReference>
<keyword evidence="1" id="KW-0378">Hydrolase</keyword>
<dbReference type="SMART" id="SM00939">
    <property type="entry name" value="PepX_C"/>
    <property type="match status" value="1"/>
</dbReference>
<dbReference type="Gene3D" id="3.40.50.1820">
    <property type="entry name" value="alpha/beta hydrolase"/>
    <property type="match status" value="1"/>
</dbReference>
<dbReference type="PATRIC" id="fig|33050.5.peg.686"/>
<accession>A0A0N9UJQ1</accession>
<dbReference type="RefSeq" id="WP_054590078.1">
    <property type="nucleotide sequence ID" value="NZ_CP012700.1"/>
</dbReference>
<gene>
    <name evidence="4" type="ORF">AN936_03290</name>
</gene>
<dbReference type="SUPFAM" id="SSF53474">
    <property type="entry name" value="alpha/beta-Hydrolases"/>
    <property type="match status" value="1"/>
</dbReference>
<dbReference type="InterPro" id="IPR000383">
    <property type="entry name" value="Xaa-Pro-like_dom"/>
</dbReference>
<dbReference type="Gene3D" id="1.10.3020.10">
    <property type="entry name" value="alpha-amino acid ester hydrolase ( Helical cap domain)"/>
    <property type="match status" value="1"/>
</dbReference>
<dbReference type="AlphaFoldDB" id="A0A0N9UJQ1"/>
<dbReference type="Pfam" id="PF02129">
    <property type="entry name" value="Peptidase_S15"/>
    <property type="match status" value="1"/>
</dbReference>
<dbReference type="Pfam" id="PF08530">
    <property type="entry name" value="PepX_C"/>
    <property type="match status" value="1"/>
</dbReference>
<evidence type="ECO:0000313" key="4">
    <source>
        <dbReference type="EMBL" id="ALH79424.1"/>
    </source>
</evidence>
<keyword evidence="2" id="KW-0732">Signal</keyword>
<dbReference type="Proteomes" id="UP000058074">
    <property type="component" value="Chromosome"/>
</dbReference>
<evidence type="ECO:0000256" key="1">
    <source>
        <dbReference type="ARBA" id="ARBA00022801"/>
    </source>
</evidence>